<comment type="caution">
    <text evidence="5">The sequence shown here is derived from an EMBL/GenBank/DDBJ whole genome shotgun (WGS) entry which is preliminary data.</text>
</comment>
<dbReference type="AlphaFoldDB" id="A0A0N1PB49"/>
<organism evidence="5 6">
    <name type="scientific">Leptomonas seymouri</name>
    <dbReference type="NCBI Taxonomy" id="5684"/>
    <lineage>
        <taxon>Eukaryota</taxon>
        <taxon>Discoba</taxon>
        <taxon>Euglenozoa</taxon>
        <taxon>Kinetoplastea</taxon>
        <taxon>Metakinetoplastina</taxon>
        <taxon>Trypanosomatida</taxon>
        <taxon>Trypanosomatidae</taxon>
        <taxon>Leishmaniinae</taxon>
        <taxon>Leptomonas</taxon>
    </lineage>
</organism>
<dbReference type="SMART" id="SM00248">
    <property type="entry name" value="ANK"/>
    <property type="match status" value="3"/>
</dbReference>
<keyword evidence="2" id="KW-0479">Metal-binding</keyword>
<evidence type="ECO:0000313" key="6">
    <source>
        <dbReference type="Proteomes" id="UP000038009"/>
    </source>
</evidence>
<evidence type="ECO:0000313" key="5">
    <source>
        <dbReference type="EMBL" id="KPI82983.1"/>
    </source>
</evidence>
<keyword evidence="6" id="KW-1185">Reference proteome</keyword>
<dbReference type="VEuPathDB" id="TriTrypDB:Lsey_0466_0010"/>
<dbReference type="Pfam" id="PF12796">
    <property type="entry name" value="Ank_2"/>
    <property type="match status" value="1"/>
</dbReference>
<feature type="domain" description="RING-type" evidence="4">
    <location>
        <begin position="819"/>
        <end position="863"/>
    </location>
</feature>
<dbReference type="PROSITE" id="PS50089">
    <property type="entry name" value="ZF_RING_2"/>
    <property type="match status" value="1"/>
</dbReference>
<proteinExistence type="predicted"/>
<dbReference type="InterPro" id="IPR001841">
    <property type="entry name" value="Znf_RING"/>
</dbReference>
<reference evidence="5 6" key="1">
    <citation type="journal article" date="2015" name="PLoS Pathog.">
        <title>Leptomonas seymouri: Adaptations to the Dixenous Life Cycle Analyzed by Genome Sequencing, Transcriptome Profiling and Co-infection with Leishmania donovani.</title>
        <authorList>
            <person name="Kraeva N."/>
            <person name="Butenko A."/>
            <person name="Hlavacova J."/>
            <person name="Kostygov A."/>
            <person name="Myskova J."/>
            <person name="Grybchuk D."/>
            <person name="Lestinova T."/>
            <person name="Votypka J."/>
            <person name="Volf P."/>
            <person name="Opperdoes F."/>
            <person name="Flegontov P."/>
            <person name="Lukes J."/>
            <person name="Yurchenko V."/>
        </authorList>
    </citation>
    <scope>NUCLEOTIDE SEQUENCE [LARGE SCALE GENOMIC DNA]</scope>
    <source>
        <strain evidence="5 6">ATCC 30220</strain>
    </source>
</reference>
<name>A0A0N1PB49_LEPSE</name>
<dbReference type="SUPFAM" id="SSF48403">
    <property type="entry name" value="Ankyrin repeat"/>
    <property type="match status" value="1"/>
</dbReference>
<dbReference type="SUPFAM" id="SSF57850">
    <property type="entry name" value="RING/U-box"/>
    <property type="match status" value="1"/>
</dbReference>
<accession>A0A0N1PB49</accession>
<feature type="region of interest" description="Disordered" evidence="3">
    <location>
        <begin position="360"/>
        <end position="397"/>
    </location>
</feature>
<dbReference type="InterPro" id="IPR002110">
    <property type="entry name" value="Ankyrin_rpt"/>
</dbReference>
<feature type="region of interest" description="Disordered" evidence="3">
    <location>
        <begin position="742"/>
        <end position="763"/>
    </location>
</feature>
<dbReference type="OrthoDB" id="1711136at2759"/>
<dbReference type="PROSITE" id="PS50088">
    <property type="entry name" value="ANK_REPEAT"/>
    <property type="match status" value="1"/>
</dbReference>
<feature type="compositionally biased region" description="Basic and acidic residues" evidence="3">
    <location>
        <begin position="236"/>
        <end position="247"/>
    </location>
</feature>
<evidence type="ECO:0000256" key="2">
    <source>
        <dbReference type="PROSITE-ProRule" id="PRU00175"/>
    </source>
</evidence>
<keyword evidence="2" id="KW-0862">Zinc</keyword>
<dbReference type="OMA" id="QCSDHYE"/>
<feature type="region of interest" description="Disordered" evidence="3">
    <location>
        <begin position="143"/>
        <end position="264"/>
    </location>
</feature>
<feature type="compositionally biased region" description="Polar residues" evidence="3">
    <location>
        <begin position="376"/>
        <end position="386"/>
    </location>
</feature>
<dbReference type="Proteomes" id="UP000038009">
    <property type="component" value="Unassembled WGS sequence"/>
</dbReference>
<feature type="region of interest" description="Disordered" evidence="3">
    <location>
        <begin position="786"/>
        <end position="810"/>
    </location>
</feature>
<dbReference type="GO" id="GO:0008270">
    <property type="term" value="F:zinc ion binding"/>
    <property type="evidence" value="ECO:0007669"/>
    <property type="project" value="UniProtKB-KW"/>
</dbReference>
<dbReference type="InterPro" id="IPR036770">
    <property type="entry name" value="Ankyrin_rpt-contain_sf"/>
</dbReference>
<sequence length="874" mass="91906">MEFRLAAEGNTDGLRQWLRAHPERVNLPARGSNMTLLYTAISNANRTDLASLQAGDARYLNMVRMLCEEYRADASAPNGGNHNTALHLAASIGATDILRFLVEVAHTPVNCANVFGETALQVAERGGFSECADVLRQAAAATAATTTTSTPLLPSSSGVLGSDSSSRFHCVTVSDSDDDDAGGGRRPDEATGSPSNYPLRQPRNAGMPSPLPLAPKVWHANPQAGLGVLPDTQLPPHRDNVASRSRDGGASILGSSSGETRMPGPGLSVGATVEGPTAAALSQPVRPRRELDISTSRILANPDLQGFRSAYGDGFKFIQCSDHYEVRGTLPYTYRKAVYYTPVIISIYAPAKADNAAGAETKRGVADSGEGPGSASDPNSPHSAAGSQRGGLPVSSPGGHTNVHCRYRVCLNMQSLNGFAISRKAEYVDPISGAIIPAPGDDKYQTLCAYIRNVVVRSFESVPPLIVPTSSYAFPLQPNISSLGAADNADAYRHHHSHNAPPFMRCALPARTAVHIRSAAILRDLSKFGDGLGRYSPANHRIVVYVPVFSEQKAAVLAMPQERPYTTTVDPSFMPASLGGGANASKLASYPPASVARDTDGGDLKKGVTQQVAVEAVAELQVRVWMQFNPIAAAGAALTGTSVDGPEGGVYAYPPRVYLVDAAAHPPAALTGSATPKPNTLTGPCFASILRDPDTGEVNPEKIKLSQESWGANGSVYDILLELQRALRDAVESFAISYTGRQPASKPVQQANGTGGSYEQSRAAASPVHLEAAAAASPLETFFTSSTGQPQHFASGPSGSGVGPAAESAQPNQSSSGRCLYCFQLLHTRSLLQPCGHDGMCGLCVQRLQSHCREEVFACPVCRSSVSSVMEVLV</sequence>
<protein>
    <recommendedName>
        <fullName evidence="4">RING-type domain-containing protein</fullName>
    </recommendedName>
</protein>
<keyword evidence="1" id="KW-0040">ANK repeat</keyword>
<dbReference type="InterPro" id="IPR013083">
    <property type="entry name" value="Znf_RING/FYVE/PHD"/>
</dbReference>
<evidence type="ECO:0000256" key="1">
    <source>
        <dbReference type="PROSITE-ProRule" id="PRU00023"/>
    </source>
</evidence>
<feature type="compositionally biased region" description="Polar residues" evidence="3">
    <location>
        <begin position="742"/>
        <end position="760"/>
    </location>
</feature>
<keyword evidence="2" id="KW-0863">Zinc-finger</keyword>
<dbReference type="Gene3D" id="3.30.40.10">
    <property type="entry name" value="Zinc/RING finger domain, C3HC4 (zinc finger)"/>
    <property type="match status" value="1"/>
</dbReference>
<evidence type="ECO:0000256" key="3">
    <source>
        <dbReference type="SAM" id="MobiDB-lite"/>
    </source>
</evidence>
<dbReference type="EMBL" id="LJSK01000466">
    <property type="protein sequence ID" value="KPI82983.1"/>
    <property type="molecule type" value="Genomic_DNA"/>
</dbReference>
<dbReference type="Gene3D" id="1.25.40.20">
    <property type="entry name" value="Ankyrin repeat-containing domain"/>
    <property type="match status" value="1"/>
</dbReference>
<gene>
    <name evidence="5" type="ORF">ABL78_7996</name>
</gene>
<evidence type="ECO:0000259" key="4">
    <source>
        <dbReference type="PROSITE" id="PS50089"/>
    </source>
</evidence>
<feature type="repeat" description="ANK" evidence="1">
    <location>
        <begin position="81"/>
        <end position="103"/>
    </location>
</feature>
<dbReference type="PROSITE" id="PS50297">
    <property type="entry name" value="ANK_REP_REGION"/>
    <property type="match status" value="1"/>
</dbReference>
<feature type="compositionally biased region" description="Low complexity" evidence="3">
    <location>
        <begin position="143"/>
        <end position="165"/>
    </location>
</feature>